<evidence type="ECO:0000256" key="9">
    <source>
        <dbReference type="HAMAP-Rule" id="MF_01148"/>
    </source>
</evidence>
<feature type="transmembrane region" description="Helical" evidence="9">
    <location>
        <begin position="80"/>
        <end position="103"/>
    </location>
</feature>
<comment type="caution">
    <text evidence="11">The sequence shown here is derived from an EMBL/GenBank/DDBJ whole genome shotgun (WGS) entry which is preliminary data.</text>
</comment>
<keyword evidence="8 9" id="KW-0012">Acyltransferase</keyword>
<feature type="transmembrane region" description="Helical" evidence="9">
    <location>
        <begin position="49"/>
        <end position="68"/>
    </location>
</feature>
<feature type="transmembrane region" description="Helical" evidence="9">
    <location>
        <begin position="115"/>
        <end position="139"/>
    </location>
</feature>
<keyword evidence="12" id="KW-1185">Reference proteome</keyword>
<sequence length="488" mass="53496">MSFLIALLAGAASVLAYAPFEQFWLMPLSWGVLYFFLRQPDLRPGQAFLTGWAWGSGALFAGLCWLVVALNRFGGLSAPLAVFLILLFCCALALYPALLSALFARLRPAHWAGRVVLMAACWTLCELLRGQVFPAFPWLAIGYTQTPPSPLAGWAAVLGVYGMSFLLAATAALLVEAWREPALRRRALVWALLPWLAGASLRQIEWSAPVGAPVSVSLIQTNVAQDQKWRADTLMAQLQLNAELLARYPARIMVLPESSLPLFVDQLPQGFLEHIEQQARVAGGDAILGVFTSDAAGGVFNSAITRGVSSPQQYSKNHLVPFGEFRPWGFGWFFDLANIPMANQTPGGDRQPLLELAGQKVAMNICYEDVFGEELRRALPEATLMLNISNLAWYGDSHAQPQHLQMSRIRALESGRPQLRSTNTGMTAIVMPDATVSAVLPTFTQGALQAEVRGYQGVTPFVLLGDWPIWLLVWLVLLGALIRKRRLG</sequence>
<feature type="transmembrane region" description="Helical" evidence="9">
    <location>
        <begin position="22"/>
        <end position="37"/>
    </location>
</feature>
<keyword evidence="7 9" id="KW-0472">Membrane</keyword>
<dbReference type="RefSeq" id="WP_170019943.1">
    <property type="nucleotide sequence ID" value="NZ_JABCSC020000001.1"/>
</dbReference>
<comment type="function">
    <text evidence="9">Catalyzes the phospholipid dependent N-acylation of the N-terminal cysteine of apolipoprotein, the last step in lipoprotein maturation.</text>
</comment>
<keyword evidence="3 9" id="KW-1003">Cell membrane</keyword>
<comment type="subcellular location">
    <subcellularLocation>
        <location evidence="1 9">Cell membrane</location>
        <topology evidence="1 9">Multi-pass membrane protein</topology>
    </subcellularLocation>
</comment>
<dbReference type="Proteomes" id="UP000778523">
    <property type="component" value="Unassembled WGS sequence"/>
</dbReference>
<evidence type="ECO:0000256" key="2">
    <source>
        <dbReference type="ARBA" id="ARBA00010065"/>
    </source>
</evidence>
<feature type="transmembrane region" description="Helical" evidence="9">
    <location>
        <begin position="151"/>
        <end position="175"/>
    </location>
</feature>
<reference evidence="11 12" key="1">
    <citation type="submission" date="2020-06" db="EMBL/GenBank/DDBJ databases">
        <title>Draft genome of Uliginosibacterium sp. IMCC34675.</title>
        <authorList>
            <person name="Song J."/>
        </authorList>
    </citation>
    <scope>NUCLEOTIDE SEQUENCE [LARGE SCALE GENOMIC DNA]</scope>
    <source>
        <strain evidence="11 12">IMCC34675</strain>
    </source>
</reference>
<dbReference type="InterPro" id="IPR003010">
    <property type="entry name" value="C-N_Hydrolase"/>
</dbReference>
<feature type="domain" description="CN hydrolase" evidence="10">
    <location>
        <begin position="219"/>
        <end position="454"/>
    </location>
</feature>
<dbReference type="SUPFAM" id="SSF56317">
    <property type="entry name" value="Carbon-nitrogen hydrolase"/>
    <property type="match status" value="1"/>
</dbReference>
<evidence type="ECO:0000256" key="8">
    <source>
        <dbReference type="ARBA" id="ARBA00023315"/>
    </source>
</evidence>
<dbReference type="HAMAP" id="MF_01148">
    <property type="entry name" value="Lnt"/>
    <property type="match status" value="1"/>
</dbReference>
<comment type="similarity">
    <text evidence="2 9">Belongs to the CN hydrolase family. Apolipoprotein N-acyltransferase subfamily.</text>
</comment>
<dbReference type="PROSITE" id="PS50263">
    <property type="entry name" value="CN_HYDROLASE"/>
    <property type="match status" value="1"/>
</dbReference>
<dbReference type="Pfam" id="PF20154">
    <property type="entry name" value="LNT_N"/>
    <property type="match status" value="1"/>
</dbReference>
<evidence type="ECO:0000313" key="11">
    <source>
        <dbReference type="EMBL" id="NSL53720.1"/>
    </source>
</evidence>
<gene>
    <name evidence="9 11" type="primary">lnt</name>
    <name evidence="11" type="ORF">HJ583_001645</name>
</gene>
<evidence type="ECO:0000256" key="7">
    <source>
        <dbReference type="ARBA" id="ARBA00023136"/>
    </source>
</evidence>
<evidence type="ECO:0000256" key="6">
    <source>
        <dbReference type="ARBA" id="ARBA00022989"/>
    </source>
</evidence>
<proteinExistence type="inferred from homology"/>
<dbReference type="Pfam" id="PF00795">
    <property type="entry name" value="CN_hydrolase"/>
    <property type="match status" value="1"/>
</dbReference>
<dbReference type="PANTHER" id="PTHR38686">
    <property type="entry name" value="APOLIPOPROTEIN N-ACYLTRANSFERASE"/>
    <property type="match status" value="1"/>
</dbReference>
<dbReference type="PANTHER" id="PTHR38686:SF1">
    <property type="entry name" value="APOLIPOPROTEIN N-ACYLTRANSFERASE"/>
    <property type="match status" value="1"/>
</dbReference>
<evidence type="ECO:0000256" key="4">
    <source>
        <dbReference type="ARBA" id="ARBA00022679"/>
    </source>
</evidence>
<dbReference type="EMBL" id="JABCSC020000001">
    <property type="protein sequence ID" value="NSL53720.1"/>
    <property type="molecule type" value="Genomic_DNA"/>
</dbReference>
<dbReference type="EC" id="2.3.1.269" evidence="9"/>
<comment type="catalytic activity">
    <reaction evidence="9">
        <text>N-terminal S-1,2-diacyl-sn-glyceryl-L-cysteinyl-[lipoprotein] + a glycerophospholipid = N-acyl-S-1,2-diacyl-sn-glyceryl-L-cysteinyl-[lipoprotein] + a 2-acyl-sn-glycero-3-phospholipid + H(+)</text>
        <dbReference type="Rhea" id="RHEA:48228"/>
        <dbReference type="Rhea" id="RHEA-COMP:14681"/>
        <dbReference type="Rhea" id="RHEA-COMP:14684"/>
        <dbReference type="ChEBI" id="CHEBI:15378"/>
        <dbReference type="ChEBI" id="CHEBI:136912"/>
        <dbReference type="ChEBI" id="CHEBI:140656"/>
        <dbReference type="ChEBI" id="CHEBI:140657"/>
        <dbReference type="ChEBI" id="CHEBI:140660"/>
        <dbReference type="EC" id="2.3.1.269"/>
    </reaction>
</comment>
<protein>
    <recommendedName>
        <fullName evidence="9">Apolipoprotein N-acyltransferase</fullName>
        <shortName evidence="9">ALP N-acyltransferase</shortName>
        <ecNumber evidence="9">2.3.1.269</ecNumber>
    </recommendedName>
</protein>
<accession>A0ABX2IBB7</accession>
<feature type="transmembrane region" description="Helical" evidence="9">
    <location>
        <begin position="461"/>
        <end position="482"/>
    </location>
</feature>
<evidence type="ECO:0000256" key="1">
    <source>
        <dbReference type="ARBA" id="ARBA00004651"/>
    </source>
</evidence>
<keyword evidence="5 9" id="KW-0812">Transmembrane</keyword>
<organism evidence="11 12">
    <name type="scientific">Uliginosibacterium aquaticum</name>
    <dbReference type="NCBI Taxonomy" id="2731212"/>
    <lineage>
        <taxon>Bacteria</taxon>
        <taxon>Pseudomonadati</taxon>
        <taxon>Pseudomonadota</taxon>
        <taxon>Betaproteobacteria</taxon>
        <taxon>Rhodocyclales</taxon>
        <taxon>Zoogloeaceae</taxon>
        <taxon>Uliginosibacterium</taxon>
    </lineage>
</organism>
<evidence type="ECO:0000256" key="5">
    <source>
        <dbReference type="ARBA" id="ARBA00022692"/>
    </source>
</evidence>
<dbReference type="Gene3D" id="3.60.110.10">
    <property type="entry name" value="Carbon-nitrogen hydrolase"/>
    <property type="match status" value="1"/>
</dbReference>
<dbReference type="InterPro" id="IPR036526">
    <property type="entry name" value="C-N_Hydrolase_sf"/>
</dbReference>
<comment type="pathway">
    <text evidence="9">Protein modification; lipoprotein biosynthesis (N-acyl transfer).</text>
</comment>
<dbReference type="CDD" id="cd07571">
    <property type="entry name" value="ALP_N-acyl_transferase"/>
    <property type="match status" value="1"/>
</dbReference>
<dbReference type="InterPro" id="IPR004563">
    <property type="entry name" value="Apolipo_AcylTrfase"/>
</dbReference>
<dbReference type="NCBIfam" id="TIGR00546">
    <property type="entry name" value="lnt"/>
    <property type="match status" value="1"/>
</dbReference>
<name>A0ABX2IBB7_9RHOO</name>
<dbReference type="InterPro" id="IPR045378">
    <property type="entry name" value="LNT_N"/>
</dbReference>
<keyword evidence="6 9" id="KW-1133">Transmembrane helix</keyword>
<evidence type="ECO:0000313" key="12">
    <source>
        <dbReference type="Proteomes" id="UP000778523"/>
    </source>
</evidence>
<evidence type="ECO:0000259" key="10">
    <source>
        <dbReference type="PROSITE" id="PS50263"/>
    </source>
</evidence>
<evidence type="ECO:0000256" key="3">
    <source>
        <dbReference type="ARBA" id="ARBA00022475"/>
    </source>
</evidence>
<keyword evidence="4 9" id="KW-0808">Transferase</keyword>